<feature type="region of interest" description="Disordered" evidence="1">
    <location>
        <begin position="185"/>
        <end position="211"/>
    </location>
</feature>
<gene>
    <name evidence="2" type="ORF">CIMG_05415</name>
</gene>
<sequence>MDMNNDNDIIMTGGREVEAEPMEMDDSSFAPGRSRRWHGHMPPNNLPIYGHPEDIRESSETRERRHAAISILNDPELLMFHALSSNEVCTHISTLLSLSLPLFCSSEKQGNEDLKSRTGVVLRKAASFWVARRKKKKKKKRAKPISLQSIPQTRRRFLHHLIGITPPTTRPFAIRDLSRYRSEDSHHVYVRRQPQSSSHDHHGSGSNRSGYTAYEQAPTMIDIIEINGGWETDAEGEGAANKSRNGSSTCGSARSGGGASPGPSGRVKGKGRG</sequence>
<protein>
    <submittedName>
        <fullName evidence="2">Uncharacterized protein</fullName>
    </submittedName>
</protein>
<dbReference type="KEGG" id="cim:CIMG_05415"/>
<evidence type="ECO:0000313" key="2">
    <source>
        <dbReference type="EMBL" id="KJF61153.1"/>
    </source>
</evidence>
<dbReference type="RefSeq" id="XP_004446210.1">
    <property type="nucleotide sequence ID" value="XM_004446153.1"/>
</dbReference>
<dbReference type="EMBL" id="GG704914">
    <property type="protein sequence ID" value="KJF61153.1"/>
    <property type="molecule type" value="Genomic_DNA"/>
</dbReference>
<evidence type="ECO:0000256" key="1">
    <source>
        <dbReference type="SAM" id="MobiDB-lite"/>
    </source>
</evidence>
<dbReference type="STRING" id="246410.A0A0D8JY24"/>
<dbReference type="AlphaFoldDB" id="A0A0D8JY24"/>
<reference evidence="3" key="2">
    <citation type="journal article" date="2010" name="Genome Res.">
        <title>Population genomic sequencing of Coccidioides fungi reveals recent hybridization and transposon control.</title>
        <authorList>
            <person name="Neafsey D.E."/>
            <person name="Barker B.M."/>
            <person name="Sharpton T.J."/>
            <person name="Stajich J.E."/>
            <person name="Park D.J."/>
            <person name="Whiston E."/>
            <person name="Hung C.-Y."/>
            <person name="McMahan C."/>
            <person name="White J."/>
            <person name="Sykes S."/>
            <person name="Heiman D."/>
            <person name="Young S."/>
            <person name="Zeng Q."/>
            <person name="Abouelleil A."/>
            <person name="Aftuck L."/>
            <person name="Bessette D."/>
            <person name="Brown A."/>
            <person name="FitzGerald M."/>
            <person name="Lui A."/>
            <person name="Macdonald J.P."/>
            <person name="Priest M."/>
            <person name="Orbach M.J."/>
            <person name="Galgiani J.N."/>
            <person name="Kirkland T.N."/>
            <person name="Cole G.T."/>
            <person name="Birren B.W."/>
            <person name="Henn M.R."/>
            <person name="Taylor J.W."/>
            <person name="Rounsley S.D."/>
        </authorList>
    </citation>
    <scope>GENOME REANNOTATION</scope>
    <source>
        <strain evidence="3">RS</strain>
    </source>
</reference>
<dbReference type="GeneID" id="4562717"/>
<dbReference type="InParanoid" id="A0A0D8JY24"/>
<evidence type="ECO:0000313" key="3">
    <source>
        <dbReference type="Proteomes" id="UP000001261"/>
    </source>
</evidence>
<dbReference type="VEuPathDB" id="FungiDB:CIMG_05415"/>
<feature type="region of interest" description="Disordered" evidence="1">
    <location>
        <begin position="232"/>
        <end position="273"/>
    </location>
</feature>
<name>A0A0D8JY24_COCIM</name>
<accession>A0A0D8JY24</accession>
<reference evidence="3" key="1">
    <citation type="journal article" date="2009" name="Genome Res.">
        <title>Comparative genomic analyses of the human fungal pathogens Coccidioides and their relatives.</title>
        <authorList>
            <person name="Sharpton T.J."/>
            <person name="Stajich J.E."/>
            <person name="Rounsley S.D."/>
            <person name="Gardner M.J."/>
            <person name="Wortman J.R."/>
            <person name="Jordar V.S."/>
            <person name="Maiti R."/>
            <person name="Kodira C.D."/>
            <person name="Neafsey D.E."/>
            <person name="Zeng Q."/>
            <person name="Hung C.-Y."/>
            <person name="McMahan C."/>
            <person name="Muszewska A."/>
            <person name="Grynberg M."/>
            <person name="Mandel M.A."/>
            <person name="Kellner E.M."/>
            <person name="Barker B.M."/>
            <person name="Galgiani J.N."/>
            <person name="Orbach M.J."/>
            <person name="Kirkland T.N."/>
            <person name="Cole G.T."/>
            <person name="Henn M.R."/>
            <person name="Birren B.W."/>
            <person name="Taylor J.W."/>
        </authorList>
    </citation>
    <scope>NUCLEOTIDE SEQUENCE [LARGE SCALE GENOMIC DNA]</scope>
    <source>
        <strain evidence="3">RS</strain>
    </source>
</reference>
<dbReference type="OrthoDB" id="4171340at2759"/>
<organism evidence="2 3">
    <name type="scientific">Coccidioides immitis (strain RS)</name>
    <name type="common">Valley fever fungus</name>
    <dbReference type="NCBI Taxonomy" id="246410"/>
    <lineage>
        <taxon>Eukaryota</taxon>
        <taxon>Fungi</taxon>
        <taxon>Dikarya</taxon>
        <taxon>Ascomycota</taxon>
        <taxon>Pezizomycotina</taxon>
        <taxon>Eurotiomycetes</taxon>
        <taxon>Eurotiomycetidae</taxon>
        <taxon>Onygenales</taxon>
        <taxon>Onygenaceae</taxon>
        <taxon>Coccidioides</taxon>
    </lineage>
</organism>
<keyword evidence="3" id="KW-1185">Reference proteome</keyword>
<dbReference type="Proteomes" id="UP000001261">
    <property type="component" value="Unassembled WGS sequence"/>
</dbReference>
<proteinExistence type="predicted"/>